<sequence length="188" mass="21046">MSGAVAGDLPGGLLPTTTGAVMTDDVVELILTDHRRFEELMRGLRDITADRGRLRDEFATLLVAHAEAEEQEVYPKLRSKHAADQDEVEHGEKEHAEINEALLRFAELTDLKGDEYDETLEDLVEVVNHHTNEEEQTLLNDARQHVPAAEREQLGVAFRTARQVLLDTNCGRIENLRLVVDKTASRTG</sequence>
<dbReference type="InterPro" id="IPR012312">
    <property type="entry name" value="Hemerythrin-like"/>
</dbReference>
<evidence type="ECO:0000313" key="2">
    <source>
        <dbReference type="EMBL" id="GAA1966543.1"/>
    </source>
</evidence>
<evidence type="ECO:0000259" key="1">
    <source>
        <dbReference type="Pfam" id="PF01814"/>
    </source>
</evidence>
<evidence type="ECO:0000313" key="3">
    <source>
        <dbReference type="Proteomes" id="UP001501116"/>
    </source>
</evidence>
<dbReference type="Pfam" id="PF01814">
    <property type="entry name" value="Hemerythrin"/>
    <property type="match status" value="1"/>
</dbReference>
<reference evidence="2 3" key="1">
    <citation type="journal article" date="2019" name="Int. J. Syst. Evol. Microbiol.">
        <title>The Global Catalogue of Microorganisms (GCM) 10K type strain sequencing project: providing services to taxonomists for standard genome sequencing and annotation.</title>
        <authorList>
            <consortium name="The Broad Institute Genomics Platform"/>
            <consortium name="The Broad Institute Genome Sequencing Center for Infectious Disease"/>
            <person name="Wu L."/>
            <person name="Ma J."/>
        </authorList>
    </citation>
    <scope>NUCLEOTIDE SEQUENCE [LARGE SCALE GENOMIC DNA]</scope>
    <source>
        <strain evidence="2 3">JCM 14545</strain>
    </source>
</reference>
<dbReference type="Proteomes" id="UP001501116">
    <property type="component" value="Unassembled WGS sequence"/>
</dbReference>
<name>A0ABN2RBD4_9PSEU</name>
<dbReference type="PANTHER" id="PTHR35585:SF1">
    <property type="entry name" value="HHE DOMAIN PROTEIN (AFU_ORTHOLOGUE AFUA_4G00730)"/>
    <property type="match status" value="1"/>
</dbReference>
<organism evidence="2 3">
    <name type="scientific">Amycolatopsis minnesotensis</name>
    <dbReference type="NCBI Taxonomy" id="337894"/>
    <lineage>
        <taxon>Bacteria</taxon>
        <taxon>Bacillati</taxon>
        <taxon>Actinomycetota</taxon>
        <taxon>Actinomycetes</taxon>
        <taxon>Pseudonocardiales</taxon>
        <taxon>Pseudonocardiaceae</taxon>
        <taxon>Amycolatopsis</taxon>
    </lineage>
</organism>
<comment type="caution">
    <text evidence="2">The sequence shown here is derived from an EMBL/GenBank/DDBJ whole genome shotgun (WGS) entry which is preliminary data.</text>
</comment>
<accession>A0ABN2RBD4</accession>
<dbReference type="EMBL" id="BAAANN010000017">
    <property type="protein sequence ID" value="GAA1966543.1"/>
    <property type="molecule type" value="Genomic_DNA"/>
</dbReference>
<keyword evidence="3" id="KW-1185">Reference proteome</keyword>
<dbReference type="PANTHER" id="PTHR35585">
    <property type="entry name" value="HHE DOMAIN PROTEIN (AFU_ORTHOLOGUE AFUA_4G00730)"/>
    <property type="match status" value="1"/>
</dbReference>
<dbReference type="Gene3D" id="1.20.120.520">
    <property type="entry name" value="nmb1532 protein domain like"/>
    <property type="match status" value="1"/>
</dbReference>
<feature type="domain" description="Hemerythrin-like" evidence="1">
    <location>
        <begin position="26"/>
        <end position="139"/>
    </location>
</feature>
<gene>
    <name evidence="2" type="ORF">GCM10009754_43780</name>
</gene>
<protein>
    <recommendedName>
        <fullName evidence="1">Hemerythrin-like domain-containing protein</fullName>
    </recommendedName>
</protein>
<proteinExistence type="predicted"/>